<dbReference type="RefSeq" id="XP_008078196.1">
    <property type="nucleotide sequence ID" value="XM_008080005.1"/>
</dbReference>
<dbReference type="GeneID" id="19469950"/>
<keyword evidence="4" id="KW-1185">Reference proteome</keyword>
<organism evidence="3 4">
    <name type="scientific">Glarea lozoyensis (strain ATCC 20868 / MF5171)</name>
    <dbReference type="NCBI Taxonomy" id="1116229"/>
    <lineage>
        <taxon>Eukaryota</taxon>
        <taxon>Fungi</taxon>
        <taxon>Dikarya</taxon>
        <taxon>Ascomycota</taxon>
        <taxon>Pezizomycotina</taxon>
        <taxon>Leotiomycetes</taxon>
        <taxon>Helotiales</taxon>
        <taxon>Helotiaceae</taxon>
        <taxon>Glarea</taxon>
    </lineage>
</organism>
<proteinExistence type="predicted"/>
<dbReference type="Proteomes" id="UP000016922">
    <property type="component" value="Unassembled WGS sequence"/>
</dbReference>
<name>S3DDM8_GLAL2</name>
<feature type="signal peptide" evidence="2">
    <location>
        <begin position="1"/>
        <end position="29"/>
    </location>
</feature>
<dbReference type="AlphaFoldDB" id="S3DDM8"/>
<feature type="region of interest" description="Disordered" evidence="1">
    <location>
        <begin position="124"/>
        <end position="147"/>
    </location>
</feature>
<gene>
    <name evidence="3" type="ORF">GLAREA_10906</name>
</gene>
<reference evidence="3 4" key="1">
    <citation type="journal article" date="2013" name="BMC Genomics">
        <title>Genomics-driven discovery of the pneumocandin biosynthetic gene cluster in the fungus Glarea lozoyensis.</title>
        <authorList>
            <person name="Chen L."/>
            <person name="Yue Q."/>
            <person name="Zhang X."/>
            <person name="Xiang M."/>
            <person name="Wang C."/>
            <person name="Li S."/>
            <person name="Che Y."/>
            <person name="Ortiz-Lopez F.J."/>
            <person name="Bills G.F."/>
            <person name="Liu X."/>
            <person name="An Z."/>
        </authorList>
    </citation>
    <scope>NUCLEOTIDE SEQUENCE [LARGE SCALE GENOMIC DNA]</scope>
    <source>
        <strain evidence="4">ATCC 20868 / MF5171</strain>
    </source>
</reference>
<sequence>MINLEDRDADAIWMFVLGVLLFLRRLPESEWTTEYSQGSSDAKTTRSRATQPMPDFFCRFVATSSNPTTSIRINVWPNSINPVLSHRSSAKIIYQSNRRSGPRAQRCLRSAGWHPLWRRKGLGRERELKVGSQPQSRVAAGATSPSK</sequence>
<feature type="chain" id="PRO_5004508262" evidence="2">
    <location>
        <begin position="30"/>
        <end position="147"/>
    </location>
</feature>
<evidence type="ECO:0000313" key="3">
    <source>
        <dbReference type="EMBL" id="EPE35209.1"/>
    </source>
</evidence>
<keyword evidence="2" id="KW-0732">Signal</keyword>
<evidence type="ECO:0000256" key="2">
    <source>
        <dbReference type="SAM" id="SignalP"/>
    </source>
</evidence>
<dbReference type="EMBL" id="KE145355">
    <property type="protein sequence ID" value="EPE35209.1"/>
    <property type="molecule type" value="Genomic_DNA"/>
</dbReference>
<accession>S3DDM8</accession>
<dbReference type="HOGENOM" id="CLU_1768239_0_0_1"/>
<protein>
    <submittedName>
        <fullName evidence="3">Uncharacterized protein</fullName>
    </submittedName>
</protein>
<evidence type="ECO:0000313" key="4">
    <source>
        <dbReference type="Proteomes" id="UP000016922"/>
    </source>
</evidence>
<dbReference type="KEGG" id="glz:GLAREA_10906"/>
<evidence type="ECO:0000256" key="1">
    <source>
        <dbReference type="SAM" id="MobiDB-lite"/>
    </source>
</evidence>